<keyword evidence="2" id="KW-0479">Metal-binding</keyword>
<feature type="domain" description="C2H2-type" evidence="11">
    <location>
        <begin position="169"/>
        <end position="191"/>
    </location>
</feature>
<organism evidence="13 14">
    <name type="scientific">Cucumis melo</name>
    <name type="common">Muskmelon</name>
    <dbReference type="NCBI Taxonomy" id="3656"/>
    <lineage>
        <taxon>Eukaryota</taxon>
        <taxon>Viridiplantae</taxon>
        <taxon>Streptophyta</taxon>
        <taxon>Embryophyta</taxon>
        <taxon>Tracheophyta</taxon>
        <taxon>Spermatophyta</taxon>
        <taxon>Magnoliopsida</taxon>
        <taxon>eudicotyledons</taxon>
        <taxon>Gunneridae</taxon>
        <taxon>Pentapetalae</taxon>
        <taxon>rosids</taxon>
        <taxon>fabids</taxon>
        <taxon>Cucurbitales</taxon>
        <taxon>Cucurbitaceae</taxon>
        <taxon>Benincaseae</taxon>
        <taxon>Cucumis</taxon>
    </lineage>
</organism>
<evidence type="ECO:0000256" key="2">
    <source>
        <dbReference type="ARBA" id="ARBA00022723"/>
    </source>
</evidence>
<evidence type="ECO:0000256" key="1">
    <source>
        <dbReference type="ARBA" id="ARBA00004123"/>
    </source>
</evidence>
<dbReference type="InterPro" id="IPR036236">
    <property type="entry name" value="Znf_C2H2_sf"/>
</dbReference>
<dbReference type="EnsemblPlants" id="MELO3C009378.2.1">
    <property type="protein sequence ID" value="MELO3C009378.2.1"/>
    <property type="gene ID" value="MELO3C009378.2"/>
</dbReference>
<dbReference type="InterPro" id="IPR013087">
    <property type="entry name" value="Znf_C2H2_type"/>
</dbReference>
<evidence type="ECO:0000313" key="12">
    <source>
        <dbReference type="EnsemblPlants" id="MELO3C009378.2.1"/>
    </source>
</evidence>
<dbReference type="eggNOG" id="KOG1721">
    <property type="taxonomic scope" value="Eukaryota"/>
</dbReference>
<keyword evidence="4 9" id="KW-0863">Zinc-finger</keyword>
<dbReference type="GO" id="GO:0005634">
    <property type="term" value="C:nucleus"/>
    <property type="evidence" value="ECO:0007669"/>
    <property type="project" value="UniProtKB-SubCell"/>
</dbReference>
<feature type="region of interest" description="Disordered" evidence="10">
    <location>
        <begin position="1"/>
        <end position="46"/>
    </location>
</feature>
<protein>
    <submittedName>
        <fullName evidence="14">Zinc finger protein ZAT5-like</fullName>
    </submittedName>
</protein>
<evidence type="ECO:0000256" key="7">
    <source>
        <dbReference type="ARBA" id="ARBA00023163"/>
    </source>
</evidence>
<dbReference type="Proteomes" id="UP001652600">
    <property type="component" value="Chromosome 4"/>
</dbReference>
<keyword evidence="5" id="KW-0862">Zinc</keyword>
<dbReference type="KEGG" id="cmo:103486519"/>
<evidence type="ECO:0000313" key="13">
    <source>
        <dbReference type="Proteomes" id="UP001652600"/>
    </source>
</evidence>
<keyword evidence="7" id="KW-0804">Transcription</keyword>
<comment type="subcellular location">
    <subcellularLocation>
        <location evidence="1">Nucleus</location>
    </subcellularLocation>
</comment>
<dbReference type="Gene3D" id="3.30.160.60">
    <property type="entry name" value="Classic Zinc Finger"/>
    <property type="match status" value="1"/>
</dbReference>
<keyword evidence="8" id="KW-0539">Nucleus</keyword>
<feature type="domain" description="C2H2-type" evidence="11">
    <location>
        <begin position="89"/>
        <end position="116"/>
    </location>
</feature>
<proteinExistence type="predicted"/>
<evidence type="ECO:0000256" key="9">
    <source>
        <dbReference type="PROSITE-ProRule" id="PRU00042"/>
    </source>
</evidence>
<evidence type="ECO:0000256" key="5">
    <source>
        <dbReference type="ARBA" id="ARBA00022833"/>
    </source>
</evidence>
<dbReference type="Pfam" id="PF13912">
    <property type="entry name" value="zf-C2H2_6"/>
    <property type="match status" value="2"/>
</dbReference>
<dbReference type="PROSITE" id="PS50157">
    <property type="entry name" value="ZINC_FINGER_C2H2_2"/>
    <property type="match status" value="2"/>
</dbReference>
<evidence type="ECO:0000256" key="3">
    <source>
        <dbReference type="ARBA" id="ARBA00022737"/>
    </source>
</evidence>
<sequence length="249" mass="27323">MAETPDENQAQIIKGKRTKRLRPSSVSSTSSSADCSSSSAGLTEEEEEDQDLANCLILLAQGRSRITEGCSSVFVEQKLVAANESLFLYQCKTCDRCFPSFQALGGHRASHKKPKFFNNVIANSVEQQQQQQENNFTTSNSIQLSLQLSTASRPPPPPTAGDLIKSKVHECSICGAEFSSGQALGGHMRRHRTLTATTTRPITTSTPQFIKKERNMLELDLNLPAPEDDRHRPPVAVFSTASPLVDCHY</sequence>
<evidence type="ECO:0000256" key="4">
    <source>
        <dbReference type="ARBA" id="ARBA00022771"/>
    </source>
</evidence>
<dbReference type="GeneID" id="103486519"/>
<dbReference type="PANTHER" id="PTHR26374:SF378">
    <property type="entry name" value="C2H2-TYPE ZINC FINGER FAMILY PROTEIN"/>
    <property type="match status" value="1"/>
</dbReference>
<feature type="compositionally biased region" description="Low complexity" evidence="10">
    <location>
        <begin position="24"/>
        <end position="39"/>
    </location>
</feature>
<evidence type="ECO:0000259" key="11">
    <source>
        <dbReference type="PROSITE" id="PS50157"/>
    </source>
</evidence>
<dbReference type="OrthoDB" id="6077919at2759"/>
<dbReference type="SUPFAM" id="SSF57667">
    <property type="entry name" value="beta-beta-alpha zinc fingers"/>
    <property type="match status" value="1"/>
</dbReference>
<dbReference type="PANTHER" id="PTHR26374">
    <property type="entry name" value="ZINC FINGER PROTEIN ZAT5"/>
    <property type="match status" value="1"/>
</dbReference>
<dbReference type="GO" id="GO:0008270">
    <property type="term" value="F:zinc ion binding"/>
    <property type="evidence" value="ECO:0007669"/>
    <property type="project" value="UniProtKB-KW"/>
</dbReference>
<accession>A0A1S3B5W6</accession>
<keyword evidence="6" id="KW-0805">Transcription regulation</keyword>
<evidence type="ECO:0000256" key="10">
    <source>
        <dbReference type="SAM" id="MobiDB-lite"/>
    </source>
</evidence>
<name>A0A1S3B5W6_CUCME</name>
<keyword evidence="3" id="KW-0677">Repeat</keyword>
<dbReference type="Gramene" id="MELO3C009378.2.1">
    <property type="protein sequence ID" value="MELO3C009378.2.1"/>
    <property type="gene ID" value="MELO3C009378.2"/>
</dbReference>
<dbReference type="AlphaFoldDB" id="A0A1S3B5W6"/>
<dbReference type="SMART" id="SM00355">
    <property type="entry name" value="ZnF_C2H2"/>
    <property type="match status" value="2"/>
</dbReference>
<reference evidence="14" key="2">
    <citation type="submission" date="2025-04" db="UniProtKB">
        <authorList>
            <consortium name="RefSeq"/>
        </authorList>
    </citation>
    <scope>IDENTIFICATION</scope>
</reference>
<gene>
    <name evidence="14" type="primary">LOC103486519</name>
    <name evidence="12" type="synonym">103486519</name>
</gene>
<dbReference type="RefSeq" id="XP_008442730.1">
    <property type="nucleotide sequence ID" value="XM_008444508.2"/>
</dbReference>
<reference evidence="12" key="1">
    <citation type="submission" date="2023-03" db="UniProtKB">
        <authorList>
            <consortium name="EnsemblPlants"/>
        </authorList>
    </citation>
    <scope>IDENTIFICATION</scope>
</reference>
<evidence type="ECO:0000256" key="6">
    <source>
        <dbReference type="ARBA" id="ARBA00023015"/>
    </source>
</evidence>
<dbReference type="PROSITE" id="PS00028">
    <property type="entry name" value="ZINC_FINGER_C2H2_1"/>
    <property type="match status" value="2"/>
</dbReference>
<dbReference type="InParanoid" id="A0A1S3B5W6"/>
<evidence type="ECO:0000313" key="14">
    <source>
        <dbReference type="RefSeq" id="XP_008442730.1"/>
    </source>
</evidence>
<evidence type="ECO:0000256" key="8">
    <source>
        <dbReference type="ARBA" id="ARBA00023242"/>
    </source>
</evidence>
<keyword evidence="13" id="KW-1185">Reference proteome</keyword>